<accession>A0ABP7AS34</accession>
<evidence type="ECO:0000313" key="3">
    <source>
        <dbReference type="Proteomes" id="UP001501074"/>
    </source>
</evidence>
<dbReference type="InterPro" id="IPR000073">
    <property type="entry name" value="AB_hydrolase_1"/>
</dbReference>
<dbReference type="PANTHER" id="PTHR37017">
    <property type="entry name" value="AB HYDROLASE-1 DOMAIN-CONTAINING PROTEIN-RELATED"/>
    <property type="match status" value="1"/>
</dbReference>
<dbReference type="GO" id="GO:0016787">
    <property type="term" value="F:hydrolase activity"/>
    <property type="evidence" value="ECO:0007669"/>
    <property type="project" value="UniProtKB-KW"/>
</dbReference>
<dbReference type="Proteomes" id="UP001501074">
    <property type="component" value="Unassembled WGS sequence"/>
</dbReference>
<protein>
    <submittedName>
        <fullName evidence="2">Alpha/beta hydrolase</fullName>
    </submittedName>
</protein>
<reference evidence="3" key="1">
    <citation type="journal article" date="2019" name="Int. J. Syst. Evol. Microbiol.">
        <title>The Global Catalogue of Microorganisms (GCM) 10K type strain sequencing project: providing services to taxonomists for standard genome sequencing and annotation.</title>
        <authorList>
            <consortium name="The Broad Institute Genomics Platform"/>
            <consortium name="The Broad Institute Genome Sequencing Center for Infectious Disease"/>
            <person name="Wu L."/>
            <person name="Ma J."/>
        </authorList>
    </citation>
    <scope>NUCLEOTIDE SEQUENCE [LARGE SCALE GENOMIC DNA]</scope>
    <source>
        <strain evidence="3">JCM 16902</strain>
    </source>
</reference>
<gene>
    <name evidence="2" type="ORF">GCM10022223_66730</name>
</gene>
<name>A0ABP7AS34_9ACTN</name>
<evidence type="ECO:0000259" key="1">
    <source>
        <dbReference type="Pfam" id="PF12697"/>
    </source>
</evidence>
<dbReference type="Pfam" id="PF12697">
    <property type="entry name" value="Abhydrolase_6"/>
    <property type="match status" value="1"/>
</dbReference>
<sequence length="275" mass="28881">MRNVILVHGLWHGSWCWSLVAEHLAARAVPSVAVDLDGHGLKSLSPKAYSARPFDAAAFAAEPSPVAAVTASSAAATLVEQIRRIGGGEPCVVVAHSMGGIVATLAAELEPTLFSHLVYVTAFAPVSGRPGAAYIAFPENAGETVGPLLRGDLFATGALRLDPADPDRNGAVRETFYADVEPATAQAALALITPDGPAGIAGETFTVTRERYGSVPHTYVVCTQDTTIRPDLQRRITREIDAVSSTPTTVVEFDSSHSPFLSMPEPLAEAITAVW</sequence>
<evidence type="ECO:0000313" key="2">
    <source>
        <dbReference type="EMBL" id="GAA3638390.1"/>
    </source>
</evidence>
<keyword evidence="3" id="KW-1185">Reference proteome</keyword>
<dbReference type="Gene3D" id="3.40.50.1820">
    <property type="entry name" value="alpha/beta hydrolase"/>
    <property type="match status" value="1"/>
</dbReference>
<dbReference type="EMBL" id="BAAAZO010000012">
    <property type="protein sequence ID" value="GAA3638390.1"/>
    <property type="molecule type" value="Genomic_DNA"/>
</dbReference>
<dbReference type="InterPro" id="IPR052897">
    <property type="entry name" value="Sec-Metab_Biosynth_Hydrolase"/>
</dbReference>
<organism evidence="2 3">
    <name type="scientific">Kineosporia mesophila</name>
    <dbReference type="NCBI Taxonomy" id="566012"/>
    <lineage>
        <taxon>Bacteria</taxon>
        <taxon>Bacillati</taxon>
        <taxon>Actinomycetota</taxon>
        <taxon>Actinomycetes</taxon>
        <taxon>Kineosporiales</taxon>
        <taxon>Kineosporiaceae</taxon>
        <taxon>Kineosporia</taxon>
    </lineage>
</organism>
<dbReference type="InterPro" id="IPR029058">
    <property type="entry name" value="AB_hydrolase_fold"/>
</dbReference>
<comment type="caution">
    <text evidence="2">The sequence shown here is derived from an EMBL/GenBank/DDBJ whole genome shotgun (WGS) entry which is preliminary data.</text>
</comment>
<feature type="domain" description="AB hydrolase-1" evidence="1">
    <location>
        <begin position="4"/>
        <end position="270"/>
    </location>
</feature>
<keyword evidence="2" id="KW-0378">Hydrolase</keyword>
<dbReference type="PANTHER" id="PTHR37017:SF11">
    <property type="entry name" value="ESTERASE_LIPASE_THIOESTERASE DOMAIN-CONTAINING PROTEIN"/>
    <property type="match status" value="1"/>
</dbReference>
<proteinExistence type="predicted"/>
<dbReference type="RefSeq" id="WP_231481461.1">
    <property type="nucleotide sequence ID" value="NZ_BAAAZO010000012.1"/>
</dbReference>
<dbReference type="SUPFAM" id="SSF53474">
    <property type="entry name" value="alpha/beta-Hydrolases"/>
    <property type="match status" value="1"/>
</dbReference>